<evidence type="ECO:0000313" key="1">
    <source>
        <dbReference type="EMBL" id="CAH1798575.1"/>
    </source>
</evidence>
<accession>A0A8J1XKA7</accession>
<sequence length="107" mass="12734">MFNENAQSSYVYMLYIRIYNVLMHIRCTYTQSSFQLCSPLQYEQSHRLIQTMVYIHTMVLLVNYYTLSTFKVKPPSSLGLLAKCTNKIEDINIHLEKICQKVNEKWK</sequence>
<reference evidence="1" key="1">
    <citation type="submission" date="2022-03" db="EMBL/GenBank/DDBJ databases">
        <authorList>
            <person name="Martin C."/>
        </authorList>
    </citation>
    <scope>NUCLEOTIDE SEQUENCE</scope>
</reference>
<dbReference type="Proteomes" id="UP000749559">
    <property type="component" value="Unassembled WGS sequence"/>
</dbReference>
<organism evidence="1 2">
    <name type="scientific">Owenia fusiformis</name>
    <name type="common">Polychaete worm</name>
    <dbReference type="NCBI Taxonomy" id="6347"/>
    <lineage>
        <taxon>Eukaryota</taxon>
        <taxon>Metazoa</taxon>
        <taxon>Spiralia</taxon>
        <taxon>Lophotrochozoa</taxon>
        <taxon>Annelida</taxon>
        <taxon>Polychaeta</taxon>
        <taxon>Sedentaria</taxon>
        <taxon>Canalipalpata</taxon>
        <taxon>Sabellida</taxon>
        <taxon>Oweniida</taxon>
        <taxon>Oweniidae</taxon>
        <taxon>Owenia</taxon>
    </lineage>
</organism>
<dbReference type="AlphaFoldDB" id="A0A8J1XKA7"/>
<keyword evidence="2" id="KW-1185">Reference proteome</keyword>
<evidence type="ECO:0000313" key="2">
    <source>
        <dbReference type="Proteomes" id="UP000749559"/>
    </source>
</evidence>
<name>A0A8J1XKA7_OWEFU</name>
<comment type="caution">
    <text evidence="1">The sequence shown here is derived from an EMBL/GenBank/DDBJ whole genome shotgun (WGS) entry which is preliminary data.</text>
</comment>
<dbReference type="EMBL" id="CAIIXF020000011">
    <property type="protein sequence ID" value="CAH1798575.1"/>
    <property type="molecule type" value="Genomic_DNA"/>
</dbReference>
<protein>
    <submittedName>
        <fullName evidence="1">Uncharacterized protein</fullName>
    </submittedName>
</protein>
<gene>
    <name evidence="1" type="ORF">OFUS_LOCUS22708</name>
</gene>
<proteinExistence type="predicted"/>